<gene>
    <name evidence="1" type="ORF">GLOTRDRAFT_110692</name>
</gene>
<dbReference type="KEGG" id="gtr:GLOTRDRAFT_110692"/>
<name>S7Q9I6_GLOTA</name>
<dbReference type="GeneID" id="19299264"/>
<evidence type="ECO:0000313" key="2">
    <source>
        <dbReference type="Proteomes" id="UP000030669"/>
    </source>
</evidence>
<dbReference type="AlphaFoldDB" id="S7Q9I6"/>
<dbReference type="EMBL" id="KB469300">
    <property type="protein sequence ID" value="EPQ56182.1"/>
    <property type="molecule type" value="Genomic_DNA"/>
</dbReference>
<dbReference type="RefSeq" id="XP_007864953.1">
    <property type="nucleotide sequence ID" value="XM_007866762.1"/>
</dbReference>
<dbReference type="Proteomes" id="UP000030669">
    <property type="component" value="Unassembled WGS sequence"/>
</dbReference>
<protein>
    <submittedName>
        <fullName evidence="1">Uncharacterized protein</fullName>
    </submittedName>
</protein>
<evidence type="ECO:0000313" key="1">
    <source>
        <dbReference type="EMBL" id="EPQ56182.1"/>
    </source>
</evidence>
<reference evidence="1 2" key="1">
    <citation type="journal article" date="2012" name="Science">
        <title>The Paleozoic origin of enzymatic lignin decomposition reconstructed from 31 fungal genomes.</title>
        <authorList>
            <person name="Floudas D."/>
            <person name="Binder M."/>
            <person name="Riley R."/>
            <person name="Barry K."/>
            <person name="Blanchette R.A."/>
            <person name="Henrissat B."/>
            <person name="Martinez A.T."/>
            <person name="Otillar R."/>
            <person name="Spatafora J.W."/>
            <person name="Yadav J.S."/>
            <person name="Aerts A."/>
            <person name="Benoit I."/>
            <person name="Boyd A."/>
            <person name="Carlson A."/>
            <person name="Copeland A."/>
            <person name="Coutinho P.M."/>
            <person name="de Vries R.P."/>
            <person name="Ferreira P."/>
            <person name="Findley K."/>
            <person name="Foster B."/>
            <person name="Gaskell J."/>
            <person name="Glotzer D."/>
            <person name="Gorecki P."/>
            <person name="Heitman J."/>
            <person name="Hesse C."/>
            <person name="Hori C."/>
            <person name="Igarashi K."/>
            <person name="Jurgens J.A."/>
            <person name="Kallen N."/>
            <person name="Kersten P."/>
            <person name="Kohler A."/>
            <person name="Kuees U."/>
            <person name="Kumar T.K.A."/>
            <person name="Kuo A."/>
            <person name="LaButti K."/>
            <person name="Larrondo L.F."/>
            <person name="Lindquist E."/>
            <person name="Ling A."/>
            <person name="Lombard V."/>
            <person name="Lucas S."/>
            <person name="Lundell T."/>
            <person name="Martin R."/>
            <person name="McLaughlin D.J."/>
            <person name="Morgenstern I."/>
            <person name="Morin E."/>
            <person name="Murat C."/>
            <person name="Nagy L.G."/>
            <person name="Nolan M."/>
            <person name="Ohm R.A."/>
            <person name="Patyshakuliyeva A."/>
            <person name="Rokas A."/>
            <person name="Ruiz-Duenas F.J."/>
            <person name="Sabat G."/>
            <person name="Salamov A."/>
            <person name="Samejima M."/>
            <person name="Schmutz J."/>
            <person name="Slot J.C."/>
            <person name="St John F."/>
            <person name="Stenlid J."/>
            <person name="Sun H."/>
            <person name="Sun S."/>
            <person name="Syed K."/>
            <person name="Tsang A."/>
            <person name="Wiebenga A."/>
            <person name="Young D."/>
            <person name="Pisabarro A."/>
            <person name="Eastwood D.C."/>
            <person name="Martin F."/>
            <person name="Cullen D."/>
            <person name="Grigoriev I.V."/>
            <person name="Hibbett D.S."/>
        </authorList>
    </citation>
    <scope>NUCLEOTIDE SEQUENCE [LARGE SCALE GENOMIC DNA]</scope>
    <source>
        <strain evidence="1 2">ATCC 11539</strain>
    </source>
</reference>
<organism evidence="1 2">
    <name type="scientific">Gloeophyllum trabeum (strain ATCC 11539 / FP-39264 / Madison 617)</name>
    <name type="common">Brown rot fungus</name>
    <dbReference type="NCBI Taxonomy" id="670483"/>
    <lineage>
        <taxon>Eukaryota</taxon>
        <taxon>Fungi</taxon>
        <taxon>Dikarya</taxon>
        <taxon>Basidiomycota</taxon>
        <taxon>Agaricomycotina</taxon>
        <taxon>Agaricomycetes</taxon>
        <taxon>Gloeophyllales</taxon>
        <taxon>Gloeophyllaceae</taxon>
        <taxon>Gloeophyllum</taxon>
    </lineage>
</organism>
<accession>S7Q9I6</accession>
<keyword evidence="2" id="KW-1185">Reference proteome</keyword>
<proteinExistence type="predicted"/>
<sequence>MMLVVFGQTSQVGPVLLSDRNFGQLGRRSGAHGPLFSSARTSVCVASCRAIMRLHHPG</sequence>
<dbReference type="HOGENOM" id="CLU_2979285_0_0_1"/>